<dbReference type="STRING" id="1703779.AMJ83_07690"/>
<evidence type="ECO:0000256" key="2">
    <source>
        <dbReference type="ARBA" id="ARBA00022803"/>
    </source>
</evidence>
<dbReference type="AlphaFoldDB" id="A0A0S8FUF4"/>
<evidence type="ECO:0000313" key="6">
    <source>
        <dbReference type="Proteomes" id="UP000051373"/>
    </source>
</evidence>
<dbReference type="Pfam" id="PF13414">
    <property type="entry name" value="TPR_11"/>
    <property type="match status" value="1"/>
</dbReference>
<evidence type="ECO:0000256" key="3">
    <source>
        <dbReference type="PROSITE-ProRule" id="PRU00339"/>
    </source>
</evidence>
<keyword evidence="1" id="KW-0677">Repeat</keyword>
<dbReference type="PANTHER" id="PTHR44943:SF8">
    <property type="entry name" value="TPR REPEAT-CONTAINING PROTEIN MJ0263"/>
    <property type="match status" value="1"/>
</dbReference>
<dbReference type="InterPro" id="IPR019734">
    <property type="entry name" value="TPR_rpt"/>
</dbReference>
<dbReference type="PANTHER" id="PTHR44943">
    <property type="entry name" value="CELLULOSE SYNTHASE OPERON PROTEIN C"/>
    <property type="match status" value="1"/>
</dbReference>
<evidence type="ECO:0000313" key="5">
    <source>
        <dbReference type="EMBL" id="KPK63229.1"/>
    </source>
</evidence>
<dbReference type="SUPFAM" id="SSF48452">
    <property type="entry name" value="TPR-like"/>
    <property type="match status" value="2"/>
</dbReference>
<dbReference type="Gene3D" id="1.25.40.10">
    <property type="entry name" value="Tetratricopeptide repeat domain"/>
    <property type="match status" value="2"/>
</dbReference>
<gene>
    <name evidence="5" type="ORF">AMJ83_07690</name>
</gene>
<dbReference type="Pfam" id="PF13181">
    <property type="entry name" value="TPR_8"/>
    <property type="match status" value="2"/>
</dbReference>
<name>A0A0S8FUF4_UNCW3</name>
<evidence type="ECO:0000256" key="4">
    <source>
        <dbReference type="SAM" id="SignalP"/>
    </source>
</evidence>
<protein>
    <submittedName>
        <fullName evidence="5">Uncharacterized protein</fullName>
    </submittedName>
</protein>
<keyword evidence="4" id="KW-0732">Signal</keyword>
<dbReference type="PROSITE" id="PS50293">
    <property type="entry name" value="TPR_REGION"/>
    <property type="match status" value="2"/>
</dbReference>
<feature type="repeat" description="TPR" evidence="3">
    <location>
        <begin position="134"/>
        <end position="167"/>
    </location>
</feature>
<sequence length="404" mass="46797">MKKFIFLSIVFLFIACPPTAKNSARIYIQRGEYEEAREQILIGLQQSPNDYEYYGLLAKVEIGIGNWVEASRAFQNGVKIDSVKMMNFLLTDQQNIPVYWQAFYNAAITLMGERKYEEALTNLFYCEILQPDNVNEYILEGGIYTELGDIEKANAAYSRALNIDPENPEAHFLVGKAVFEKGLYDSSLVHFDDAVTHFNKKYERIARVLFQNLPGVDEEITQEIITLWTANDETGLDRLVKVRLGFDGGLSAQRRNLEQFFKTSEGLARTYYYLGMAYYNLKDEALAFENLLKSLAIKGDDIDALYYAGEISLKNKKFDESMEYFTKITKIKEDDIYAWFYMGVNYTQKKDYQKAIDIYENRVLTLDPENIDAMTNLAYVYREMGNNKKALEWLTKAEKLQKEQ</sequence>
<organism evidence="5 6">
    <name type="scientific">candidate division WOR_3 bacterium SM23_42</name>
    <dbReference type="NCBI Taxonomy" id="1703779"/>
    <lineage>
        <taxon>Bacteria</taxon>
        <taxon>Bacteria division WOR-3</taxon>
    </lineage>
</organism>
<dbReference type="PROSITE" id="PS51257">
    <property type="entry name" value="PROKAR_LIPOPROTEIN"/>
    <property type="match status" value="1"/>
</dbReference>
<reference evidence="5 6" key="1">
    <citation type="journal article" date="2015" name="Microbiome">
        <title>Genomic resolution of linkages in carbon, nitrogen, and sulfur cycling among widespread estuary sediment bacteria.</title>
        <authorList>
            <person name="Baker B.J."/>
            <person name="Lazar C.S."/>
            <person name="Teske A.P."/>
            <person name="Dick G.J."/>
        </authorList>
    </citation>
    <scope>NUCLEOTIDE SEQUENCE [LARGE SCALE GENOMIC DNA]</scope>
    <source>
        <strain evidence="5">SM23_42</strain>
    </source>
</reference>
<feature type="repeat" description="TPR" evidence="3">
    <location>
        <begin position="268"/>
        <end position="301"/>
    </location>
</feature>
<dbReference type="SMART" id="SM00028">
    <property type="entry name" value="TPR"/>
    <property type="match status" value="9"/>
</dbReference>
<comment type="caution">
    <text evidence="5">The sequence shown here is derived from an EMBL/GenBank/DDBJ whole genome shotgun (WGS) entry which is preliminary data.</text>
</comment>
<proteinExistence type="predicted"/>
<dbReference type="InterPro" id="IPR011990">
    <property type="entry name" value="TPR-like_helical_dom_sf"/>
</dbReference>
<dbReference type="PROSITE" id="PS50005">
    <property type="entry name" value="TPR"/>
    <property type="match status" value="3"/>
</dbReference>
<evidence type="ECO:0000256" key="1">
    <source>
        <dbReference type="ARBA" id="ARBA00022737"/>
    </source>
</evidence>
<accession>A0A0S8FUF4</accession>
<feature type="signal peptide" evidence="4">
    <location>
        <begin position="1"/>
        <end position="20"/>
    </location>
</feature>
<feature type="repeat" description="TPR" evidence="3">
    <location>
        <begin position="302"/>
        <end position="335"/>
    </location>
</feature>
<keyword evidence="2 3" id="KW-0802">TPR repeat</keyword>
<dbReference type="Pfam" id="PF14559">
    <property type="entry name" value="TPR_19"/>
    <property type="match status" value="1"/>
</dbReference>
<feature type="chain" id="PRO_5006646433" evidence="4">
    <location>
        <begin position="21"/>
        <end position="404"/>
    </location>
</feature>
<dbReference type="Proteomes" id="UP000051373">
    <property type="component" value="Unassembled WGS sequence"/>
</dbReference>
<dbReference type="EMBL" id="LJUJ01000016">
    <property type="protein sequence ID" value="KPK63229.1"/>
    <property type="molecule type" value="Genomic_DNA"/>
</dbReference>
<dbReference type="InterPro" id="IPR051685">
    <property type="entry name" value="Ycf3/AcsC/BcsC/TPR_MFPF"/>
</dbReference>